<evidence type="ECO:0000256" key="4">
    <source>
        <dbReference type="ARBA" id="ARBA00023136"/>
    </source>
</evidence>
<dbReference type="SUPFAM" id="SSF103473">
    <property type="entry name" value="MFS general substrate transporter"/>
    <property type="match status" value="1"/>
</dbReference>
<dbReference type="PANTHER" id="PTHR23508:SF10">
    <property type="entry name" value="CARBOXYLIC ACID TRANSPORTER PROTEIN HOMOLOG"/>
    <property type="match status" value="1"/>
</dbReference>
<accession>A0ABU2BUS7</accession>
<sequence>MSASAEVQEKPVKSMIPARMHDMPWSRFHWMVIFGLGTAWILDGLEIQIVAAGGFEKTLHMSSADVGLAGTVYLAGEVVGALLFGRLTDTLGRKKMFTLTLVVYLVGAALAGLAPNMWVFLLFRFISGMGIGGEYSAVNSAIDELIPGKHRGRVDLAINGTYWAGAALGAVASSILLDTDRFGQDIGWRIAFFIGPILGLGIIYLRRHIPESPRWMVTHGHADEAEEIVEGIEQQVRDSGNKLPDHPDSDAKWIKAGSGLTPKQLVYVFFKLYPTRTVLGATLMITQSFLYNAIFFTYALVLKNFYDLSSSTAALYFFPFAVGNLLGPLLLGPLFDTVGRRKMIGGCYAISGIVLGISAFFFMADSLNPYTHTAFWCVSFFFASAGASAGYLTVSEIFPQEVRGQAISYFFAIAQCFGALGPVLYGALIGDGTDRTPMFWGYLGATAVMLLGALTAAVWGVDAEGKSLEEIAPPLTEHDEEGNQITHLPV</sequence>
<dbReference type="Proteomes" id="UP001183648">
    <property type="component" value="Unassembled WGS sequence"/>
</dbReference>
<dbReference type="InterPro" id="IPR020846">
    <property type="entry name" value="MFS_dom"/>
</dbReference>
<feature type="domain" description="Major facilitator superfamily (MFS) profile" evidence="6">
    <location>
        <begin position="23"/>
        <end position="464"/>
    </location>
</feature>
<evidence type="ECO:0000256" key="3">
    <source>
        <dbReference type="ARBA" id="ARBA00022989"/>
    </source>
</evidence>
<feature type="transmembrane region" description="Helical" evidence="5">
    <location>
        <begin position="406"/>
        <end position="427"/>
    </location>
</feature>
<feature type="transmembrane region" description="Helical" evidence="5">
    <location>
        <begin position="97"/>
        <end position="126"/>
    </location>
</feature>
<feature type="transmembrane region" description="Helical" evidence="5">
    <location>
        <begin position="186"/>
        <end position="205"/>
    </location>
</feature>
<dbReference type="Gene3D" id="1.20.1250.20">
    <property type="entry name" value="MFS general substrate transporter like domains"/>
    <property type="match status" value="1"/>
</dbReference>
<evidence type="ECO:0000313" key="7">
    <source>
        <dbReference type="EMBL" id="MDR7362387.1"/>
    </source>
</evidence>
<dbReference type="Pfam" id="PF00083">
    <property type="entry name" value="Sugar_tr"/>
    <property type="match status" value="1"/>
</dbReference>
<evidence type="ECO:0000256" key="2">
    <source>
        <dbReference type="ARBA" id="ARBA00022692"/>
    </source>
</evidence>
<feature type="transmembrane region" description="Helical" evidence="5">
    <location>
        <begin position="313"/>
        <end position="331"/>
    </location>
</feature>
<gene>
    <name evidence="7" type="ORF">J2S63_001940</name>
</gene>
<evidence type="ECO:0000259" key="6">
    <source>
        <dbReference type="PROSITE" id="PS50850"/>
    </source>
</evidence>
<dbReference type="RefSeq" id="WP_310301703.1">
    <property type="nucleotide sequence ID" value="NZ_BAAAPS010000008.1"/>
</dbReference>
<comment type="caution">
    <text evidence="7">The sequence shown here is derived from an EMBL/GenBank/DDBJ whole genome shotgun (WGS) entry which is preliminary data.</text>
</comment>
<feature type="transmembrane region" description="Helical" evidence="5">
    <location>
        <begin position="370"/>
        <end position="394"/>
    </location>
</feature>
<name>A0ABU2BUS7_9ACTN</name>
<reference evidence="7 8" key="1">
    <citation type="submission" date="2023-07" db="EMBL/GenBank/DDBJ databases">
        <title>Sequencing the genomes of 1000 actinobacteria strains.</title>
        <authorList>
            <person name="Klenk H.-P."/>
        </authorList>
    </citation>
    <scope>NUCLEOTIDE SEQUENCE [LARGE SCALE GENOMIC DNA]</scope>
    <source>
        <strain evidence="7 8">DSM 19426</strain>
    </source>
</reference>
<feature type="transmembrane region" description="Helical" evidence="5">
    <location>
        <begin position="439"/>
        <end position="461"/>
    </location>
</feature>
<feature type="transmembrane region" description="Helical" evidence="5">
    <location>
        <begin position="343"/>
        <end position="364"/>
    </location>
</feature>
<dbReference type="EMBL" id="JAVDYG010000001">
    <property type="protein sequence ID" value="MDR7362387.1"/>
    <property type="molecule type" value="Genomic_DNA"/>
</dbReference>
<evidence type="ECO:0000313" key="8">
    <source>
        <dbReference type="Proteomes" id="UP001183648"/>
    </source>
</evidence>
<protein>
    <submittedName>
        <fullName evidence="7">MFS family permease</fullName>
    </submittedName>
</protein>
<organism evidence="7 8">
    <name type="scientific">Nocardioides marmoribigeumensis</name>
    <dbReference type="NCBI Taxonomy" id="433649"/>
    <lineage>
        <taxon>Bacteria</taxon>
        <taxon>Bacillati</taxon>
        <taxon>Actinomycetota</taxon>
        <taxon>Actinomycetes</taxon>
        <taxon>Propionibacteriales</taxon>
        <taxon>Nocardioidaceae</taxon>
        <taxon>Nocardioides</taxon>
    </lineage>
</organism>
<evidence type="ECO:0000256" key="1">
    <source>
        <dbReference type="ARBA" id="ARBA00004651"/>
    </source>
</evidence>
<keyword evidence="4 5" id="KW-0472">Membrane</keyword>
<dbReference type="PROSITE" id="PS50850">
    <property type="entry name" value="MFS"/>
    <property type="match status" value="1"/>
</dbReference>
<feature type="transmembrane region" description="Helical" evidence="5">
    <location>
        <begin position="278"/>
        <end position="301"/>
    </location>
</feature>
<comment type="subcellular location">
    <subcellularLocation>
        <location evidence="1">Cell membrane</location>
        <topology evidence="1">Multi-pass membrane protein</topology>
    </subcellularLocation>
</comment>
<proteinExistence type="predicted"/>
<keyword evidence="8" id="KW-1185">Reference proteome</keyword>
<feature type="transmembrane region" description="Helical" evidence="5">
    <location>
        <begin position="66"/>
        <end position="85"/>
    </location>
</feature>
<dbReference type="InterPro" id="IPR005828">
    <property type="entry name" value="MFS_sugar_transport-like"/>
</dbReference>
<keyword evidence="2 5" id="KW-0812">Transmembrane</keyword>
<dbReference type="PANTHER" id="PTHR23508">
    <property type="entry name" value="CARBOXYLIC ACID TRANSPORTER PROTEIN HOMOLOG"/>
    <property type="match status" value="1"/>
</dbReference>
<keyword evidence="3 5" id="KW-1133">Transmembrane helix</keyword>
<dbReference type="CDD" id="cd17316">
    <property type="entry name" value="MFS_SV2_like"/>
    <property type="match status" value="1"/>
</dbReference>
<feature type="transmembrane region" description="Helical" evidence="5">
    <location>
        <begin position="28"/>
        <end position="54"/>
    </location>
</feature>
<evidence type="ECO:0000256" key="5">
    <source>
        <dbReference type="SAM" id="Phobius"/>
    </source>
</evidence>
<dbReference type="InterPro" id="IPR036259">
    <property type="entry name" value="MFS_trans_sf"/>
</dbReference>